<evidence type="ECO:0000256" key="2">
    <source>
        <dbReference type="SAM" id="Phobius"/>
    </source>
</evidence>
<dbReference type="STRING" id="742152.A0A2H3JG60"/>
<feature type="region of interest" description="Disordered" evidence="1">
    <location>
        <begin position="267"/>
        <end position="343"/>
    </location>
</feature>
<dbReference type="Proteomes" id="UP000218811">
    <property type="component" value="Unassembled WGS sequence"/>
</dbReference>
<dbReference type="OrthoDB" id="3057032at2759"/>
<name>A0A2H3JG60_WOLCO</name>
<protein>
    <submittedName>
        <fullName evidence="3">Uncharacterized protein</fullName>
    </submittedName>
</protein>
<accession>A0A2H3JG60</accession>
<feature type="compositionally biased region" description="Low complexity" evidence="1">
    <location>
        <begin position="599"/>
        <end position="608"/>
    </location>
</feature>
<sequence>MTSEASVEDLDAYGALEDTNIERAYLSVFDPSPAQTPRYLSAPSRRYLIARNSSVNVGVARYKAHNARRGSQSKRLILLLRCAEQRVNEAQVGLQSASATRRAFTKDITRAAAKNVKHTESMSLASALGRTRVRGLSCDQRSDRSSCPSRYWCALRGDLAAHAACSRTDSQVPLRQRQLALRQAGLGFARGILGAGGAGRCLWEAAACTAEGHHGGGSAAGGRTWRGACEVNARSVMGSNRRHGRLHAPAGENASFAGPQQLAVRARPLPPPAMAPSDSSDEPHDVSSPPSSDDDRSDAPVPFPPRSPPARSFASSPLNPHPVPPGTAPIPLPPRAPRRPDPAPIARIASEETHALAHSPAGTPRGSMVLYRLASPAELGFADPASAGALLAPPRLVRDSVLSGASRDSSLFTLAADSKYPLNGSSPRRLVPYAFDPLADAKGAPAEDEDEDDWLFALDVDGGGPRAWASWRGLVNVGMLTVVIVAILVLFISYPVITFYRNDALERGITEGVNVLNASAVALEDSVAVGAPGGVRKRSPAVAFSADARADAPVQSPLLHLPLSESPSLLSSVQPPSERTPVLGAASSLAPPASPSPSPSRLAPQRLRLPVKSRGPRRAEPVPRAPPAPRGPWEGCRCAAGSLSGWMDERTNDVGSGGEDGRTDGRTMRALSTRTVVGIALVPPVLDTFFG</sequence>
<feature type="compositionally biased region" description="Pro residues" evidence="1">
    <location>
        <begin position="319"/>
        <end position="335"/>
    </location>
</feature>
<gene>
    <name evidence="3" type="ORF">WOLCODRAFT_167642</name>
</gene>
<keyword evidence="4" id="KW-1185">Reference proteome</keyword>
<keyword evidence="2" id="KW-0812">Transmembrane</keyword>
<evidence type="ECO:0000313" key="3">
    <source>
        <dbReference type="EMBL" id="PCH38823.1"/>
    </source>
</evidence>
<dbReference type="AlphaFoldDB" id="A0A2H3JG60"/>
<feature type="compositionally biased region" description="Low complexity" evidence="1">
    <location>
        <begin position="567"/>
        <end position="577"/>
    </location>
</feature>
<feature type="transmembrane region" description="Helical" evidence="2">
    <location>
        <begin position="474"/>
        <end position="497"/>
    </location>
</feature>
<reference evidence="3 4" key="1">
    <citation type="journal article" date="2012" name="Science">
        <title>The Paleozoic origin of enzymatic lignin decomposition reconstructed from 31 fungal genomes.</title>
        <authorList>
            <person name="Floudas D."/>
            <person name="Binder M."/>
            <person name="Riley R."/>
            <person name="Barry K."/>
            <person name="Blanchette R.A."/>
            <person name="Henrissat B."/>
            <person name="Martinez A.T."/>
            <person name="Otillar R."/>
            <person name="Spatafora J.W."/>
            <person name="Yadav J.S."/>
            <person name="Aerts A."/>
            <person name="Benoit I."/>
            <person name="Boyd A."/>
            <person name="Carlson A."/>
            <person name="Copeland A."/>
            <person name="Coutinho P.M."/>
            <person name="de Vries R.P."/>
            <person name="Ferreira P."/>
            <person name="Findley K."/>
            <person name="Foster B."/>
            <person name="Gaskell J."/>
            <person name="Glotzer D."/>
            <person name="Gorecki P."/>
            <person name="Heitman J."/>
            <person name="Hesse C."/>
            <person name="Hori C."/>
            <person name="Igarashi K."/>
            <person name="Jurgens J.A."/>
            <person name="Kallen N."/>
            <person name="Kersten P."/>
            <person name="Kohler A."/>
            <person name="Kuees U."/>
            <person name="Kumar T.K.A."/>
            <person name="Kuo A."/>
            <person name="LaButti K."/>
            <person name="Larrondo L.F."/>
            <person name="Lindquist E."/>
            <person name="Ling A."/>
            <person name="Lombard V."/>
            <person name="Lucas S."/>
            <person name="Lundell T."/>
            <person name="Martin R."/>
            <person name="McLaughlin D.J."/>
            <person name="Morgenstern I."/>
            <person name="Morin E."/>
            <person name="Murat C."/>
            <person name="Nagy L.G."/>
            <person name="Nolan M."/>
            <person name="Ohm R.A."/>
            <person name="Patyshakuliyeva A."/>
            <person name="Rokas A."/>
            <person name="Ruiz-Duenas F.J."/>
            <person name="Sabat G."/>
            <person name="Salamov A."/>
            <person name="Samejima M."/>
            <person name="Schmutz J."/>
            <person name="Slot J.C."/>
            <person name="St John F."/>
            <person name="Stenlid J."/>
            <person name="Sun H."/>
            <person name="Sun S."/>
            <person name="Syed K."/>
            <person name="Tsang A."/>
            <person name="Wiebenga A."/>
            <person name="Young D."/>
            <person name="Pisabarro A."/>
            <person name="Eastwood D.C."/>
            <person name="Martin F."/>
            <person name="Cullen D."/>
            <person name="Grigoriev I.V."/>
            <person name="Hibbett D.S."/>
        </authorList>
    </citation>
    <scope>NUCLEOTIDE SEQUENCE [LARGE SCALE GENOMIC DNA]</scope>
    <source>
        <strain evidence="3 4">MD-104</strain>
    </source>
</reference>
<keyword evidence="2" id="KW-0472">Membrane</keyword>
<evidence type="ECO:0000313" key="4">
    <source>
        <dbReference type="Proteomes" id="UP000218811"/>
    </source>
</evidence>
<keyword evidence="2" id="KW-1133">Transmembrane helix</keyword>
<feature type="region of interest" description="Disordered" evidence="1">
    <location>
        <begin position="567"/>
        <end position="633"/>
    </location>
</feature>
<evidence type="ECO:0000256" key="1">
    <source>
        <dbReference type="SAM" id="MobiDB-lite"/>
    </source>
</evidence>
<proteinExistence type="predicted"/>
<dbReference type="EMBL" id="KB467943">
    <property type="protein sequence ID" value="PCH38823.1"/>
    <property type="molecule type" value="Genomic_DNA"/>
</dbReference>
<organism evidence="3 4">
    <name type="scientific">Wolfiporia cocos (strain MD-104)</name>
    <name type="common">Brown rot fungus</name>
    <dbReference type="NCBI Taxonomy" id="742152"/>
    <lineage>
        <taxon>Eukaryota</taxon>
        <taxon>Fungi</taxon>
        <taxon>Dikarya</taxon>
        <taxon>Basidiomycota</taxon>
        <taxon>Agaricomycotina</taxon>
        <taxon>Agaricomycetes</taxon>
        <taxon>Polyporales</taxon>
        <taxon>Phaeolaceae</taxon>
        <taxon>Wolfiporia</taxon>
    </lineage>
</organism>